<keyword evidence="2" id="KW-1185">Reference proteome</keyword>
<comment type="caution">
    <text evidence="1">The sequence shown here is derived from an EMBL/GenBank/DDBJ whole genome shotgun (WGS) entry which is preliminary data.</text>
</comment>
<reference evidence="1 2" key="1">
    <citation type="journal article" date="2018" name="Front. Plant Sci.">
        <title>Red Clover (Trifolium pratense) and Zigzag Clover (T. medium) - A Picture of Genomic Similarities and Differences.</title>
        <authorList>
            <person name="Dluhosova J."/>
            <person name="Istvanek J."/>
            <person name="Nedelnik J."/>
            <person name="Repkova J."/>
        </authorList>
    </citation>
    <scope>NUCLEOTIDE SEQUENCE [LARGE SCALE GENOMIC DNA]</scope>
    <source>
        <strain evidence="2">cv. 10/8</strain>
        <tissue evidence="1">Leaf</tissue>
    </source>
</reference>
<accession>A0A392NSB9</accession>
<sequence>RFLNQDHTFLWKHQLDLETIGSKLFHAQNFTLEFPSKVKVKECGICPLYTKENDDNSIEEPSGSKDAP</sequence>
<dbReference type="AlphaFoldDB" id="A0A392NSB9"/>
<dbReference type="Proteomes" id="UP000265520">
    <property type="component" value="Unassembled WGS sequence"/>
</dbReference>
<gene>
    <name evidence="1" type="ORF">A2U01_0023771</name>
</gene>
<organism evidence="1 2">
    <name type="scientific">Trifolium medium</name>
    <dbReference type="NCBI Taxonomy" id="97028"/>
    <lineage>
        <taxon>Eukaryota</taxon>
        <taxon>Viridiplantae</taxon>
        <taxon>Streptophyta</taxon>
        <taxon>Embryophyta</taxon>
        <taxon>Tracheophyta</taxon>
        <taxon>Spermatophyta</taxon>
        <taxon>Magnoliopsida</taxon>
        <taxon>eudicotyledons</taxon>
        <taxon>Gunneridae</taxon>
        <taxon>Pentapetalae</taxon>
        <taxon>rosids</taxon>
        <taxon>fabids</taxon>
        <taxon>Fabales</taxon>
        <taxon>Fabaceae</taxon>
        <taxon>Papilionoideae</taxon>
        <taxon>50 kb inversion clade</taxon>
        <taxon>NPAAA clade</taxon>
        <taxon>Hologalegina</taxon>
        <taxon>IRL clade</taxon>
        <taxon>Trifolieae</taxon>
        <taxon>Trifolium</taxon>
    </lineage>
</organism>
<evidence type="ECO:0000313" key="1">
    <source>
        <dbReference type="EMBL" id="MCI02737.1"/>
    </source>
</evidence>
<dbReference type="EMBL" id="LXQA010050037">
    <property type="protein sequence ID" value="MCI02737.1"/>
    <property type="molecule type" value="Genomic_DNA"/>
</dbReference>
<name>A0A392NSB9_9FABA</name>
<proteinExistence type="predicted"/>
<evidence type="ECO:0000313" key="2">
    <source>
        <dbReference type="Proteomes" id="UP000265520"/>
    </source>
</evidence>
<protein>
    <submittedName>
        <fullName evidence="1">Putative disease resistance protein (TIR-NBS-LRR class)</fullName>
    </submittedName>
</protein>
<feature type="non-terminal residue" evidence="1">
    <location>
        <position position="1"/>
    </location>
</feature>